<comment type="subcellular location">
    <subcellularLocation>
        <location evidence="1">Endomembrane system</location>
        <topology evidence="1">Multi-pass membrane protein</topology>
    </subcellularLocation>
</comment>
<dbReference type="Pfam" id="PF02508">
    <property type="entry name" value="Rnf-Nqr"/>
    <property type="match status" value="1"/>
</dbReference>
<keyword evidence="3" id="KW-1003">Cell membrane</keyword>
<keyword evidence="2" id="KW-0813">Transport</keyword>
<dbReference type="PANTHER" id="PTHR30586:SF0">
    <property type="entry name" value="ION-TRANSLOCATING OXIDOREDUCTASE COMPLEX SUBUNIT E"/>
    <property type="match status" value="1"/>
</dbReference>
<feature type="transmembrane region" description="Helical" evidence="8">
    <location>
        <begin position="160"/>
        <end position="177"/>
    </location>
</feature>
<dbReference type="GO" id="GO:0005886">
    <property type="term" value="C:plasma membrane"/>
    <property type="evidence" value="ECO:0007669"/>
    <property type="project" value="TreeGrafter"/>
</dbReference>
<evidence type="ECO:0000256" key="5">
    <source>
        <dbReference type="ARBA" id="ARBA00022967"/>
    </source>
</evidence>
<proteinExistence type="predicted"/>
<evidence type="ECO:0000313" key="10">
    <source>
        <dbReference type="Proteomes" id="UP000320404"/>
    </source>
</evidence>
<feature type="transmembrane region" description="Helical" evidence="8">
    <location>
        <begin position="130"/>
        <end position="154"/>
    </location>
</feature>
<evidence type="ECO:0000256" key="3">
    <source>
        <dbReference type="ARBA" id="ARBA00022519"/>
    </source>
</evidence>
<evidence type="ECO:0000256" key="4">
    <source>
        <dbReference type="ARBA" id="ARBA00022692"/>
    </source>
</evidence>
<keyword evidence="4 8" id="KW-0812">Transmembrane</keyword>
<protein>
    <recommendedName>
        <fullName evidence="11">Electron transport complex subunit RsxE</fullName>
    </recommendedName>
</protein>
<feature type="transmembrane region" description="Helical" evidence="8">
    <location>
        <begin position="98"/>
        <end position="118"/>
    </location>
</feature>
<evidence type="ECO:0000256" key="7">
    <source>
        <dbReference type="ARBA" id="ARBA00023136"/>
    </source>
</evidence>
<dbReference type="AlphaFoldDB" id="A0A520RYC3"/>
<feature type="transmembrane region" description="Helical" evidence="8">
    <location>
        <begin position="247"/>
        <end position="267"/>
    </location>
</feature>
<sequence length="296" mass="32510">MLFGFGAATLIQSLSRSCLETFSPPCWTIFSGQESTVRAPDANCINQKRLIIRYQPRRPCMSELDRFAESSTTVWSNNPSLAGLMGLSPLLAVSQTTVTGSALAVINLLVCLASALTVHGLRRYITSRHLYLWIVIIMAGYTSVISQLLQIWFYPLYRELGIYTYLVACNFALLVKMPRYQKAATALPVLLDACKLGIALGVTLFGFSLLRELLISGAIFANMSLLIPGNFDESAAATQSDWLKFAALQPGAFILLGLVVAVCNALGISKPEAYYRRDEPPIERARVTGRLKSSEQ</sequence>
<keyword evidence="3" id="KW-0997">Cell inner membrane</keyword>
<name>A0A520RYC3_9GAMM</name>
<evidence type="ECO:0000256" key="2">
    <source>
        <dbReference type="ARBA" id="ARBA00022448"/>
    </source>
</evidence>
<dbReference type="PANTHER" id="PTHR30586">
    <property type="entry name" value="ELECTRON TRANSPORT COMPLEX PROTEIN RNFE"/>
    <property type="match status" value="1"/>
</dbReference>
<organism evidence="9 10">
    <name type="scientific">OM182 bacterium</name>
    <dbReference type="NCBI Taxonomy" id="2510334"/>
    <lineage>
        <taxon>Bacteria</taxon>
        <taxon>Pseudomonadati</taxon>
        <taxon>Pseudomonadota</taxon>
        <taxon>Gammaproteobacteria</taxon>
        <taxon>OMG group</taxon>
        <taxon>OM182 clade</taxon>
    </lineage>
</organism>
<gene>
    <name evidence="9" type="ORF">EVA69_04670</name>
</gene>
<comment type="caution">
    <text evidence="9">The sequence shown here is derived from an EMBL/GenBank/DDBJ whole genome shotgun (WGS) entry which is preliminary data.</text>
</comment>
<evidence type="ECO:0000256" key="1">
    <source>
        <dbReference type="ARBA" id="ARBA00004127"/>
    </source>
</evidence>
<dbReference type="EMBL" id="SHAH01000066">
    <property type="protein sequence ID" value="RZO75185.1"/>
    <property type="molecule type" value="Genomic_DNA"/>
</dbReference>
<feature type="transmembrane region" description="Helical" evidence="8">
    <location>
        <begin position="198"/>
        <end position="227"/>
    </location>
</feature>
<reference evidence="9 10" key="1">
    <citation type="submission" date="2019-02" db="EMBL/GenBank/DDBJ databases">
        <title>Prokaryotic population dynamics and viral predation in marine succession experiment using metagenomics: the confinement effect.</title>
        <authorList>
            <person name="Haro-Moreno J.M."/>
            <person name="Rodriguez-Valera F."/>
            <person name="Lopez-Perez M."/>
        </authorList>
    </citation>
    <scope>NUCLEOTIDE SEQUENCE [LARGE SCALE GENOMIC DNA]</scope>
    <source>
        <strain evidence="9">MED-G158</strain>
    </source>
</reference>
<dbReference type="InterPro" id="IPR003667">
    <property type="entry name" value="NqrDE/RnfAE"/>
</dbReference>
<evidence type="ECO:0008006" key="11">
    <source>
        <dbReference type="Google" id="ProtNLM"/>
    </source>
</evidence>
<evidence type="ECO:0000256" key="6">
    <source>
        <dbReference type="ARBA" id="ARBA00022989"/>
    </source>
</evidence>
<evidence type="ECO:0000256" key="8">
    <source>
        <dbReference type="SAM" id="Phobius"/>
    </source>
</evidence>
<dbReference type="GO" id="GO:0012505">
    <property type="term" value="C:endomembrane system"/>
    <property type="evidence" value="ECO:0007669"/>
    <property type="project" value="UniProtKB-SubCell"/>
</dbReference>
<keyword evidence="7 8" id="KW-0472">Membrane</keyword>
<dbReference type="Proteomes" id="UP000320404">
    <property type="component" value="Unassembled WGS sequence"/>
</dbReference>
<evidence type="ECO:0000313" key="9">
    <source>
        <dbReference type="EMBL" id="RZO75185.1"/>
    </source>
</evidence>
<accession>A0A520RYC3</accession>
<keyword evidence="5" id="KW-1278">Translocase</keyword>
<keyword evidence="6 8" id="KW-1133">Transmembrane helix</keyword>